<dbReference type="PIRSF" id="PIRSF000429">
    <property type="entry name" value="Ac-CoA_Ac_transf"/>
    <property type="match status" value="1"/>
</dbReference>
<reference evidence="2 3" key="1">
    <citation type="submission" date="2016-11" db="EMBL/GenBank/DDBJ databases">
        <authorList>
            <person name="Jaros S."/>
            <person name="Januszkiewicz K."/>
            <person name="Wedrychowicz H."/>
        </authorList>
    </citation>
    <scope>NUCLEOTIDE SEQUENCE [LARGE SCALE GENOMIC DNA]</scope>
    <source>
        <strain evidence="2 3">DSM 46144</strain>
    </source>
</reference>
<accession>A0A1M7RGI7</accession>
<dbReference type="SUPFAM" id="SSF53901">
    <property type="entry name" value="Thiolase-like"/>
    <property type="match status" value="2"/>
</dbReference>
<keyword evidence="2" id="KW-0808">Transferase</keyword>
<evidence type="ECO:0000313" key="3">
    <source>
        <dbReference type="Proteomes" id="UP000184440"/>
    </source>
</evidence>
<dbReference type="Pfam" id="PF22691">
    <property type="entry name" value="Thiolase_C_1"/>
    <property type="match status" value="1"/>
</dbReference>
<dbReference type="EMBL" id="FRCS01000011">
    <property type="protein sequence ID" value="SHN45259.1"/>
    <property type="molecule type" value="Genomic_DNA"/>
</dbReference>
<dbReference type="PANTHER" id="PTHR42870:SF1">
    <property type="entry name" value="NON-SPECIFIC LIPID-TRANSFER PROTEIN-LIKE 2"/>
    <property type="match status" value="1"/>
</dbReference>
<dbReference type="InterPro" id="IPR016039">
    <property type="entry name" value="Thiolase-like"/>
</dbReference>
<proteinExistence type="predicted"/>
<dbReference type="CDD" id="cd00829">
    <property type="entry name" value="SCP-x_thiolase"/>
    <property type="match status" value="1"/>
</dbReference>
<name>A0A1M7RGI7_9ACTN</name>
<dbReference type="STRING" id="134849.SAMN05443668_111221"/>
<evidence type="ECO:0000313" key="2">
    <source>
        <dbReference type="EMBL" id="SHN45259.1"/>
    </source>
</evidence>
<gene>
    <name evidence="2" type="ORF">SAMN05443668_111221</name>
</gene>
<sequence length="398" mass="42635">MRNTVAVVGYAHSRVVRHAERPLGAIAVETAKNAISDAGLQPADIDGYVTSALFPTAGNHAVVDGVSTVSADWMARHLRTKTEPRYVAGFQGIGQIPGSVGLAANALAAGAADYVVLHRALHNPRGSYHANPIRQAEGPQQWTVPQGYFGPLTMIALPTTEYFHRYGASRDDLAHVAVEARKNGARIPWSYWYGTPLSAAEYTNAGPLTDPICRYDCDFPVDGVAAFVLTTAERARDLPHRPVYVSGYATSPPPPHRLPQHWPLDDIMAGAAVTVNRLREQTGWGPDDIDLPQAYDGFSPFVWFWLEALGFAPVGEAHRFVADGGIDSDRLGAVPALSGGGALGNGRMHGIPQMLECYLQLSGRAGKRQRETATRAVACASSPHYGGAVAYSSEESPC</sequence>
<dbReference type="GO" id="GO:0016747">
    <property type="term" value="F:acyltransferase activity, transferring groups other than amino-acyl groups"/>
    <property type="evidence" value="ECO:0007669"/>
    <property type="project" value="InterPro"/>
</dbReference>
<dbReference type="OrthoDB" id="3208853at2"/>
<dbReference type="InterPro" id="IPR002155">
    <property type="entry name" value="Thiolase"/>
</dbReference>
<dbReference type="RefSeq" id="WP_073261950.1">
    <property type="nucleotide sequence ID" value="NZ_FRCS01000011.1"/>
</dbReference>
<dbReference type="PANTHER" id="PTHR42870">
    <property type="entry name" value="ACETYL-COA C-ACETYLTRANSFERASE"/>
    <property type="match status" value="1"/>
</dbReference>
<organism evidence="2 3">
    <name type="scientific">Cryptosporangium aurantiacum</name>
    <dbReference type="NCBI Taxonomy" id="134849"/>
    <lineage>
        <taxon>Bacteria</taxon>
        <taxon>Bacillati</taxon>
        <taxon>Actinomycetota</taxon>
        <taxon>Actinomycetes</taxon>
        <taxon>Cryptosporangiales</taxon>
        <taxon>Cryptosporangiaceae</taxon>
        <taxon>Cryptosporangium</taxon>
    </lineage>
</organism>
<dbReference type="Gene3D" id="3.40.47.10">
    <property type="match status" value="1"/>
</dbReference>
<dbReference type="InterPro" id="IPR055140">
    <property type="entry name" value="Thiolase_C_2"/>
</dbReference>
<dbReference type="Proteomes" id="UP000184440">
    <property type="component" value="Unassembled WGS sequence"/>
</dbReference>
<evidence type="ECO:0000259" key="1">
    <source>
        <dbReference type="Pfam" id="PF22691"/>
    </source>
</evidence>
<feature type="domain" description="Thiolase C-terminal" evidence="1">
    <location>
        <begin position="271"/>
        <end position="380"/>
    </location>
</feature>
<dbReference type="AlphaFoldDB" id="A0A1M7RGI7"/>
<keyword evidence="3" id="KW-1185">Reference proteome</keyword>
<protein>
    <submittedName>
        <fullName evidence="2">Acetyl-CoA acetyltransferase</fullName>
    </submittedName>
</protein>